<accession>A0A8J7M2M6</accession>
<keyword evidence="2" id="KW-0561">Oxygen transport</keyword>
<dbReference type="InterPro" id="IPR012312">
    <property type="entry name" value="Hemerythrin-like"/>
</dbReference>
<dbReference type="NCBIfam" id="NF033749">
    <property type="entry name" value="bact_hemeryth"/>
    <property type="match status" value="1"/>
</dbReference>
<keyword evidence="3" id="KW-0479">Metal-binding</keyword>
<evidence type="ECO:0000313" key="7">
    <source>
        <dbReference type="Proteomes" id="UP000636888"/>
    </source>
</evidence>
<dbReference type="Gene3D" id="1.20.120.50">
    <property type="entry name" value="Hemerythrin-like"/>
    <property type="match status" value="1"/>
</dbReference>
<evidence type="ECO:0000259" key="5">
    <source>
        <dbReference type="Pfam" id="PF01814"/>
    </source>
</evidence>
<evidence type="ECO:0000256" key="4">
    <source>
        <dbReference type="ARBA" id="ARBA00023004"/>
    </source>
</evidence>
<dbReference type="GO" id="GO:0005344">
    <property type="term" value="F:oxygen carrier activity"/>
    <property type="evidence" value="ECO:0007669"/>
    <property type="project" value="UniProtKB-KW"/>
</dbReference>
<gene>
    <name evidence="6" type="ORF">JFN93_21970</name>
</gene>
<dbReference type="Proteomes" id="UP000636888">
    <property type="component" value="Unassembled WGS sequence"/>
</dbReference>
<comment type="similarity">
    <text evidence="1">Belongs to the hemerythrin family.</text>
</comment>
<organism evidence="6 7">
    <name type="scientific">Geomesophilobacter sediminis</name>
    <dbReference type="NCBI Taxonomy" id="2798584"/>
    <lineage>
        <taxon>Bacteria</taxon>
        <taxon>Pseudomonadati</taxon>
        <taxon>Thermodesulfobacteriota</taxon>
        <taxon>Desulfuromonadia</taxon>
        <taxon>Geobacterales</taxon>
        <taxon>Geobacteraceae</taxon>
        <taxon>Geomesophilobacter</taxon>
    </lineage>
</organism>
<dbReference type="PROSITE" id="PS00550">
    <property type="entry name" value="HEMERYTHRINS"/>
    <property type="match status" value="1"/>
</dbReference>
<evidence type="ECO:0000256" key="2">
    <source>
        <dbReference type="ARBA" id="ARBA00022621"/>
    </source>
</evidence>
<keyword evidence="2" id="KW-0813">Transport</keyword>
<dbReference type="SUPFAM" id="SSF47188">
    <property type="entry name" value="Hemerythrin-like"/>
    <property type="match status" value="1"/>
</dbReference>
<evidence type="ECO:0000313" key="6">
    <source>
        <dbReference type="EMBL" id="MBJ6727389.1"/>
    </source>
</evidence>
<dbReference type="InterPro" id="IPR012827">
    <property type="entry name" value="Hemerythrin_metal-bd"/>
</dbReference>
<dbReference type="PANTHER" id="PTHR37164">
    <property type="entry name" value="BACTERIOHEMERYTHRIN"/>
    <property type="match status" value="1"/>
</dbReference>
<evidence type="ECO:0000256" key="3">
    <source>
        <dbReference type="ARBA" id="ARBA00022723"/>
    </source>
</evidence>
<proteinExistence type="inferred from homology"/>
<dbReference type="InterPro" id="IPR035938">
    <property type="entry name" value="Hemerythrin-like_sf"/>
</dbReference>
<dbReference type="AlphaFoldDB" id="A0A8J7M2M6"/>
<dbReference type="EMBL" id="JAEMHM010000023">
    <property type="protein sequence ID" value="MBJ6727389.1"/>
    <property type="molecule type" value="Genomic_DNA"/>
</dbReference>
<name>A0A8J7M2M6_9BACT</name>
<reference evidence="6" key="1">
    <citation type="submission" date="2020-12" db="EMBL/GenBank/DDBJ databases">
        <title>Geomonas sp. Red875, isolated from river sediment.</title>
        <authorList>
            <person name="Xu Z."/>
            <person name="Zhang Z."/>
            <person name="Masuda Y."/>
            <person name="Itoh H."/>
            <person name="Senoo K."/>
        </authorList>
    </citation>
    <scope>NUCLEOTIDE SEQUENCE</scope>
    <source>
        <strain evidence="6">Red875</strain>
    </source>
</reference>
<feature type="domain" description="Hemerythrin-like" evidence="5">
    <location>
        <begin position="14"/>
        <end position="123"/>
    </location>
</feature>
<comment type="caution">
    <text evidence="6">The sequence shown here is derived from an EMBL/GenBank/DDBJ whole genome shotgun (WGS) entry which is preliminary data.</text>
</comment>
<dbReference type="NCBIfam" id="TIGR02481">
    <property type="entry name" value="hemeryth_dom"/>
    <property type="match status" value="1"/>
</dbReference>
<dbReference type="CDD" id="cd12107">
    <property type="entry name" value="Hemerythrin"/>
    <property type="match status" value="1"/>
</dbReference>
<protein>
    <submittedName>
        <fullName evidence="6">Hemerythrin family protein</fullName>
    </submittedName>
</protein>
<dbReference type="PANTHER" id="PTHR37164:SF1">
    <property type="entry name" value="BACTERIOHEMERYTHRIN"/>
    <property type="match status" value="1"/>
</dbReference>
<dbReference type="InterPro" id="IPR050669">
    <property type="entry name" value="Hemerythrin"/>
</dbReference>
<evidence type="ECO:0000256" key="1">
    <source>
        <dbReference type="ARBA" id="ARBA00010587"/>
    </source>
</evidence>
<dbReference type="RefSeq" id="WP_199386443.1">
    <property type="nucleotide sequence ID" value="NZ_JAEMHM010000023.1"/>
</dbReference>
<dbReference type="InterPro" id="IPR016131">
    <property type="entry name" value="Haemerythrin_Fe_BS"/>
</dbReference>
<keyword evidence="4" id="KW-0408">Iron</keyword>
<dbReference type="Pfam" id="PF01814">
    <property type="entry name" value="Hemerythrin"/>
    <property type="match status" value="1"/>
</dbReference>
<dbReference type="GO" id="GO:0046872">
    <property type="term" value="F:metal ion binding"/>
    <property type="evidence" value="ECO:0007669"/>
    <property type="project" value="UniProtKB-KW"/>
</dbReference>
<keyword evidence="7" id="KW-1185">Reference proteome</keyword>
<sequence>MGTLEWNDTFSVNVKEIDEQHKVLLGMINKLHDSASAGTDAHREIILGILAYAKSHFATEEKYMHRFHYPDYHVHRAEHRAFAEKAQELKQRLEHDALILTLELSNFLRDWLRGHILGSDKRYASHFNEHGLT</sequence>